<sequence>MELLRFALQNLYGSLRPGHPLSEAVRLAGTKARAGLTGLTLYALTQTPCGYTVGFFLENFEGQTSEIDEHIEHDLALLRTIRRSKPLSLSTIDLKAPSSFALPLRVFSSRVDGTPPKKPSNIDGWQDIAHLSSFTAEDKKTINDLEEKLGYVTTKFD</sequence>
<proteinExistence type="predicted"/>
<gene>
    <name evidence="1" type="ORF">EJ03DRAFT_385108</name>
</gene>
<evidence type="ECO:0000313" key="2">
    <source>
        <dbReference type="Proteomes" id="UP000799436"/>
    </source>
</evidence>
<organism evidence="1 2">
    <name type="scientific">Teratosphaeria nubilosa</name>
    <dbReference type="NCBI Taxonomy" id="161662"/>
    <lineage>
        <taxon>Eukaryota</taxon>
        <taxon>Fungi</taxon>
        <taxon>Dikarya</taxon>
        <taxon>Ascomycota</taxon>
        <taxon>Pezizomycotina</taxon>
        <taxon>Dothideomycetes</taxon>
        <taxon>Dothideomycetidae</taxon>
        <taxon>Mycosphaerellales</taxon>
        <taxon>Teratosphaeriaceae</taxon>
        <taxon>Teratosphaeria</taxon>
    </lineage>
</organism>
<dbReference type="Proteomes" id="UP000799436">
    <property type="component" value="Unassembled WGS sequence"/>
</dbReference>
<evidence type="ECO:0000313" key="1">
    <source>
        <dbReference type="EMBL" id="KAF2765703.1"/>
    </source>
</evidence>
<dbReference type="AlphaFoldDB" id="A0A6G1KYF5"/>
<accession>A0A6G1KYF5</accession>
<protein>
    <submittedName>
        <fullName evidence="1">Uncharacterized protein</fullName>
    </submittedName>
</protein>
<name>A0A6G1KYF5_9PEZI</name>
<keyword evidence="2" id="KW-1185">Reference proteome</keyword>
<dbReference type="EMBL" id="ML995885">
    <property type="protein sequence ID" value="KAF2765703.1"/>
    <property type="molecule type" value="Genomic_DNA"/>
</dbReference>
<reference evidence="1" key="1">
    <citation type="journal article" date="2020" name="Stud. Mycol.">
        <title>101 Dothideomycetes genomes: a test case for predicting lifestyles and emergence of pathogens.</title>
        <authorList>
            <person name="Haridas S."/>
            <person name="Albert R."/>
            <person name="Binder M."/>
            <person name="Bloem J."/>
            <person name="Labutti K."/>
            <person name="Salamov A."/>
            <person name="Andreopoulos B."/>
            <person name="Baker S."/>
            <person name="Barry K."/>
            <person name="Bills G."/>
            <person name="Bluhm B."/>
            <person name="Cannon C."/>
            <person name="Castanera R."/>
            <person name="Culley D."/>
            <person name="Daum C."/>
            <person name="Ezra D."/>
            <person name="Gonzalez J."/>
            <person name="Henrissat B."/>
            <person name="Kuo A."/>
            <person name="Liang C."/>
            <person name="Lipzen A."/>
            <person name="Lutzoni F."/>
            <person name="Magnuson J."/>
            <person name="Mondo S."/>
            <person name="Nolan M."/>
            <person name="Ohm R."/>
            <person name="Pangilinan J."/>
            <person name="Park H.-J."/>
            <person name="Ramirez L."/>
            <person name="Alfaro M."/>
            <person name="Sun H."/>
            <person name="Tritt A."/>
            <person name="Yoshinaga Y."/>
            <person name="Zwiers L.-H."/>
            <person name="Turgeon B."/>
            <person name="Goodwin S."/>
            <person name="Spatafora J."/>
            <person name="Crous P."/>
            <person name="Grigoriev I."/>
        </authorList>
    </citation>
    <scope>NUCLEOTIDE SEQUENCE</scope>
    <source>
        <strain evidence="1">CBS 116005</strain>
    </source>
</reference>